<comment type="caution">
    <text evidence="1">The sequence shown here is derived from an EMBL/GenBank/DDBJ whole genome shotgun (WGS) entry which is preliminary data.</text>
</comment>
<dbReference type="Proteomes" id="UP000286806">
    <property type="component" value="Unassembled WGS sequence"/>
</dbReference>
<dbReference type="RefSeq" id="WP_124706095.1">
    <property type="nucleotide sequence ID" value="NZ_BGOW01000038.1"/>
</dbReference>
<dbReference type="EMBL" id="BGOW01000038">
    <property type="protein sequence ID" value="GBL47339.1"/>
    <property type="molecule type" value="Genomic_DNA"/>
</dbReference>
<sequence length="131" mass="14211">MAYKRKARILFLGGLHPVPPNLAAHYANRLGAEWMEARAAVLPGVTGDVPVLVEAAVEWADLLVTLDAVANAACPPLRPGLQHRHYPFEPLPDVSDKPAWTTLAGRIRERVEGMIGGMRLMQQAGLDDDGL</sequence>
<dbReference type="AlphaFoldDB" id="A0A401JH67"/>
<protein>
    <recommendedName>
        <fullName evidence="3">Protein-tyrosine-phosphatase</fullName>
    </recommendedName>
</protein>
<reference evidence="1 2" key="1">
    <citation type="journal article" date="2019" name="Front. Microbiol.">
        <title>Genomes of Neutrophilic Sulfur-Oxidizing Chemolithoautotrophs Representing 9 Proteobacterial Species From 8 Genera.</title>
        <authorList>
            <person name="Watanabe T."/>
            <person name="Kojima H."/>
            <person name="Umezawa K."/>
            <person name="Hori C."/>
            <person name="Takasuka T.E."/>
            <person name="Kato Y."/>
            <person name="Fukui M."/>
        </authorList>
    </citation>
    <scope>NUCLEOTIDE SEQUENCE [LARGE SCALE GENOMIC DNA]</scope>
    <source>
        <strain evidence="1 2">TTN</strain>
    </source>
</reference>
<organism evidence="1 2">
    <name type="scientific">Sulfuriferula multivorans</name>
    <dbReference type="NCBI Taxonomy" id="1559896"/>
    <lineage>
        <taxon>Bacteria</taxon>
        <taxon>Pseudomonadati</taxon>
        <taxon>Pseudomonadota</taxon>
        <taxon>Betaproteobacteria</taxon>
        <taxon>Nitrosomonadales</taxon>
        <taxon>Sulfuricellaceae</taxon>
        <taxon>Sulfuriferula</taxon>
    </lineage>
</organism>
<keyword evidence="2" id="KW-1185">Reference proteome</keyword>
<evidence type="ECO:0000313" key="2">
    <source>
        <dbReference type="Proteomes" id="UP000286806"/>
    </source>
</evidence>
<evidence type="ECO:0008006" key="3">
    <source>
        <dbReference type="Google" id="ProtNLM"/>
    </source>
</evidence>
<name>A0A401JH67_9PROT</name>
<proteinExistence type="predicted"/>
<gene>
    <name evidence="1" type="ORF">SFMTTN_3174</name>
</gene>
<accession>A0A401JH67</accession>
<dbReference type="OrthoDB" id="8563675at2"/>
<evidence type="ECO:0000313" key="1">
    <source>
        <dbReference type="EMBL" id="GBL47339.1"/>
    </source>
</evidence>